<dbReference type="GO" id="GO:0016236">
    <property type="term" value="P:macroautophagy"/>
    <property type="evidence" value="ECO:0007669"/>
    <property type="project" value="TreeGrafter"/>
</dbReference>
<dbReference type="GO" id="GO:0000329">
    <property type="term" value="C:fungal-type vacuole membrane"/>
    <property type="evidence" value="ECO:0007669"/>
    <property type="project" value="TreeGrafter"/>
</dbReference>
<feature type="signal peptide" evidence="1">
    <location>
        <begin position="1"/>
        <end position="19"/>
    </location>
</feature>
<comment type="caution">
    <text evidence="3">The sequence shown here is derived from an EMBL/GenBank/DDBJ whole genome shotgun (WGS) entry which is preliminary data.</text>
</comment>
<feature type="domain" description="FAS1" evidence="2">
    <location>
        <begin position="17"/>
        <end position="167"/>
    </location>
</feature>
<dbReference type="EMBL" id="MU854646">
    <property type="protein sequence ID" value="KAK4032119.1"/>
    <property type="molecule type" value="Genomic_DNA"/>
</dbReference>
<keyword evidence="4" id="KW-1185">Reference proteome</keyword>
<dbReference type="InterPro" id="IPR050904">
    <property type="entry name" value="Adhesion/Biosynth-related"/>
</dbReference>
<keyword evidence="1" id="KW-0732">Signal</keyword>
<sequence>MRPRRLLLFTGAAATLAQSLQDVLTAQSAVLSTLNAWLASQSLVFQILTNVQGVTLLAPSNNALSQLYSTPLATQLASDPNLLTAFLSYHVLDGVYMMSDFTNAPVASMPTFLNMAGYSNVSGGQVVESRAQNGAVTFLTGNNAQSNVQTYDFNFVGGTLHIIDTVLTIPGSLTDTLIAGGLTAAVGALRRAGVETPLNTASDVTVFVPSNDAFNAIGSLVNGMTLEQLTAVLNYHVVQGKVLYSQLIAAGTQLTAEGASLNFRIQNGGLFVNSARVVASDILVGNGVVHVVDGVLNPANTTATPNPSAATQEPAFNGASSATGGVPFTSAVISTTTVASPAGPTATPTASAGPGSPAPVAVDAASGRKAAVGAAMLLCGAVVLANW</sequence>
<reference evidence="4" key="1">
    <citation type="journal article" date="2023" name="Mol. Phylogenet. Evol.">
        <title>Genome-scale phylogeny and comparative genomics of the fungal order Sordariales.</title>
        <authorList>
            <person name="Hensen N."/>
            <person name="Bonometti L."/>
            <person name="Westerberg I."/>
            <person name="Brannstrom I.O."/>
            <person name="Guillou S."/>
            <person name="Cros-Aarteil S."/>
            <person name="Calhoun S."/>
            <person name="Haridas S."/>
            <person name="Kuo A."/>
            <person name="Mondo S."/>
            <person name="Pangilinan J."/>
            <person name="Riley R."/>
            <person name="LaButti K."/>
            <person name="Andreopoulos B."/>
            <person name="Lipzen A."/>
            <person name="Chen C."/>
            <person name="Yan M."/>
            <person name="Daum C."/>
            <person name="Ng V."/>
            <person name="Clum A."/>
            <person name="Steindorff A."/>
            <person name="Ohm R.A."/>
            <person name="Martin F."/>
            <person name="Silar P."/>
            <person name="Natvig D.O."/>
            <person name="Lalanne C."/>
            <person name="Gautier V."/>
            <person name="Ament-Velasquez S.L."/>
            <person name="Kruys A."/>
            <person name="Hutchinson M.I."/>
            <person name="Powell A.J."/>
            <person name="Barry K."/>
            <person name="Miller A.N."/>
            <person name="Grigoriev I.V."/>
            <person name="Debuchy R."/>
            <person name="Gladieux P."/>
            <person name="Hiltunen Thoren M."/>
            <person name="Johannesson H."/>
        </authorList>
    </citation>
    <scope>NUCLEOTIDE SEQUENCE [LARGE SCALE GENOMIC DNA]</scope>
    <source>
        <strain evidence="4">CBS 284.82</strain>
    </source>
</reference>
<dbReference type="Gene3D" id="2.30.180.10">
    <property type="entry name" value="FAS1 domain"/>
    <property type="match status" value="2"/>
</dbReference>
<dbReference type="SUPFAM" id="SSF82153">
    <property type="entry name" value="FAS1 domain"/>
    <property type="match status" value="2"/>
</dbReference>
<evidence type="ECO:0000313" key="3">
    <source>
        <dbReference type="EMBL" id="KAK4032119.1"/>
    </source>
</evidence>
<dbReference type="PANTHER" id="PTHR10900:SF77">
    <property type="entry name" value="FI19380P1"/>
    <property type="match status" value="1"/>
</dbReference>
<dbReference type="PANTHER" id="PTHR10900">
    <property type="entry name" value="PERIOSTIN-RELATED"/>
    <property type="match status" value="1"/>
</dbReference>
<dbReference type="SMART" id="SM00554">
    <property type="entry name" value="FAS1"/>
    <property type="match status" value="2"/>
</dbReference>
<dbReference type="PROSITE" id="PS50213">
    <property type="entry name" value="FAS1"/>
    <property type="match status" value="2"/>
</dbReference>
<evidence type="ECO:0000256" key="1">
    <source>
        <dbReference type="SAM" id="SignalP"/>
    </source>
</evidence>
<accession>A0AAN6P5G1</accession>
<name>A0AAN6P5G1_9PEZI</name>
<evidence type="ECO:0000313" key="4">
    <source>
        <dbReference type="Proteomes" id="UP001303115"/>
    </source>
</evidence>
<dbReference type="InterPro" id="IPR036378">
    <property type="entry name" value="FAS1_dom_sf"/>
</dbReference>
<dbReference type="Pfam" id="PF02469">
    <property type="entry name" value="Fasciclin"/>
    <property type="match status" value="2"/>
</dbReference>
<protein>
    <submittedName>
        <fullName evidence="3">FAS1 domain-containing protein</fullName>
    </submittedName>
</protein>
<feature type="domain" description="FAS1" evidence="2">
    <location>
        <begin position="170"/>
        <end position="296"/>
    </location>
</feature>
<dbReference type="InterPro" id="IPR000782">
    <property type="entry name" value="FAS1_domain"/>
</dbReference>
<dbReference type="AlphaFoldDB" id="A0AAN6P5G1"/>
<feature type="chain" id="PRO_5042921760" evidence="1">
    <location>
        <begin position="20"/>
        <end position="387"/>
    </location>
</feature>
<organism evidence="3 4">
    <name type="scientific">Parachaetomium inaequale</name>
    <dbReference type="NCBI Taxonomy" id="2588326"/>
    <lineage>
        <taxon>Eukaryota</taxon>
        <taxon>Fungi</taxon>
        <taxon>Dikarya</taxon>
        <taxon>Ascomycota</taxon>
        <taxon>Pezizomycotina</taxon>
        <taxon>Sordariomycetes</taxon>
        <taxon>Sordariomycetidae</taxon>
        <taxon>Sordariales</taxon>
        <taxon>Chaetomiaceae</taxon>
        <taxon>Parachaetomium</taxon>
    </lineage>
</organism>
<proteinExistence type="predicted"/>
<gene>
    <name evidence="3" type="ORF">C8A01DRAFT_20767</name>
</gene>
<evidence type="ECO:0000259" key="2">
    <source>
        <dbReference type="PROSITE" id="PS50213"/>
    </source>
</evidence>
<dbReference type="Proteomes" id="UP001303115">
    <property type="component" value="Unassembled WGS sequence"/>
</dbReference>